<dbReference type="PANTHER" id="PTHR34587">
    <property type="entry name" value="VWFA DOMAIN-CONTAINING PROTEIN"/>
    <property type="match status" value="1"/>
</dbReference>
<dbReference type="InterPro" id="IPR053216">
    <property type="entry name" value="Appressorial_penetr-assoc"/>
</dbReference>
<feature type="chain" id="PRO_5002544638" evidence="2">
    <location>
        <begin position="23"/>
        <end position="260"/>
    </location>
</feature>
<proteinExistence type="predicted"/>
<feature type="compositionally biased region" description="Low complexity" evidence="1">
    <location>
        <begin position="22"/>
        <end position="46"/>
    </location>
</feature>
<accession>A0A0G2GD57</accession>
<organism evidence="3 4">
    <name type="scientific">Phaeomoniella chlamydospora</name>
    <name type="common">Phaeoacremonium chlamydosporum</name>
    <dbReference type="NCBI Taxonomy" id="158046"/>
    <lineage>
        <taxon>Eukaryota</taxon>
        <taxon>Fungi</taxon>
        <taxon>Dikarya</taxon>
        <taxon>Ascomycota</taxon>
        <taxon>Pezizomycotina</taxon>
        <taxon>Eurotiomycetes</taxon>
        <taxon>Chaetothyriomycetidae</taxon>
        <taxon>Phaeomoniellales</taxon>
        <taxon>Phaeomoniellaceae</taxon>
        <taxon>Phaeomoniella</taxon>
    </lineage>
</organism>
<keyword evidence="2" id="KW-0732">Signal</keyword>
<dbReference type="PANTHER" id="PTHR34587:SF2">
    <property type="entry name" value="G-PROTEIN COUPLED RECEPTORS FAMILY 1 PROFILE DOMAIN-CONTAINING PROTEIN"/>
    <property type="match status" value="1"/>
</dbReference>
<reference evidence="3 4" key="2">
    <citation type="submission" date="2015-05" db="EMBL/GenBank/DDBJ databases">
        <authorList>
            <person name="Morales-Cruz A."/>
            <person name="Amrine K.C."/>
            <person name="Cantu D."/>
        </authorList>
    </citation>
    <scope>NUCLEOTIDE SEQUENCE [LARGE SCALE GENOMIC DNA]</scope>
    <source>
        <strain evidence="3">UCRPC4</strain>
    </source>
</reference>
<evidence type="ECO:0000256" key="1">
    <source>
        <dbReference type="SAM" id="MobiDB-lite"/>
    </source>
</evidence>
<protein>
    <submittedName>
        <fullName evidence="3">Putative fungal transcriptional regulatory protein</fullName>
    </submittedName>
</protein>
<sequence>MRFAPTLYALVVSAGLLGTAIAADNDNNNNNNDDGGSSGTSTTENSQGSDDGSLTLSENVVQTASASVGAVNETAGEAESETSNNNFINFCEGQELTNGLQTTSGSCNGIPMGQIPSTQNMVSTVITFPQNGQTISANEDFTFSAQIQGLEAGTFTNAATTYYSAPQRLNSNGQIIGHTHFTCQQLDDSNQDTPLDPNTFAFFKGVDDAGNGNGLLSAAVDGGLPSGDFRVCTMTSSSNHQPVLMPVSSLPKIQYHIHAY</sequence>
<evidence type="ECO:0000256" key="2">
    <source>
        <dbReference type="SAM" id="SignalP"/>
    </source>
</evidence>
<dbReference type="OrthoDB" id="2336871at2759"/>
<evidence type="ECO:0000313" key="3">
    <source>
        <dbReference type="EMBL" id="KKY21598.1"/>
    </source>
</evidence>
<gene>
    <name evidence="3" type="ORF">UCRPC4_g03549</name>
</gene>
<reference evidence="3 4" key="1">
    <citation type="submission" date="2015-05" db="EMBL/GenBank/DDBJ databases">
        <title>Distinctive expansion of gene families associated with plant cell wall degradation and secondary metabolism in the genomes of grapevine trunk pathogens.</title>
        <authorList>
            <person name="Lawrence D.P."/>
            <person name="Travadon R."/>
            <person name="Rolshausen P.E."/>
            <person name="Baumgartner K."/>
        </authorList>
    </citation>
    <scope>NUCLEOTIDE SEQUENCE [LARGE SCALE GENOMIC DNA]</scope>
    <source>
        <strain evidence="3">UCRPC4</strain>
    </source>
</reference>
<comment type="caution">
    <text evidence="3">The sequence shown here is derived from an EMBL/GenBank/DDBJ whole genome shotgun (WGS) entry which is preliminary data.</text>
</comment>
<name>A0A0G2GD57_PHACM</name>
<keyword evidence="4" id="KW-1185">Reference proteome</keyword>
<evidence type="ECO:0000313" key="4">
    <source>
        <dbReference type="Proteomes" id="UP000053317"/>
    </source>
</evidence>
<feature type="region of interest" description="Disordered" evidence="1">
    <location>
        <begin position="22"/>
        <end position="53"/>
    </location>
</feature>
<dbReference type="Proteomes" id="UP000053317">
    <property type="component" value="Unassembled WGS sequence"/>
</dbReference>
<dbReference type="AlphaFoldDB" id="A0A0G2GD57"/>
<dbReference type="EMBL" id="LCWF01000083">
    <property type="protein sequence ID" value="KKY21598.1"/>
    <property type="molecule type" value="Genomic_DNA"/>
</dbReference>
<feature type="signal peptide" evidence="2">
    <location>
        <begin position="1"/>
        <end position="22"/>
    </location>
</feature>